<reference evidence="10" key="1">
    <citation type="submission" date="2021-04" db="EMBL/GenBank/DDBJ databases">
        <title>Taxonomic assessment of Weissella genus.</title>
        <authorList>
            <person name="Fanelli F."/>
            <person name="Chieffi D."/>
            <person name="Dell'Aquila A."/>
            <person name="Gyu-Sung C."/>
            <person name="Franz C.M.A.P."/>
            <person name="Fusco V."/>
        </authorList>
    </citation>
    <scope>NUCLEOTIDE SEQUENCE</scope>
    <source>
        <strain evidence="10">LMG 25373</strain>
    </source>
</reference>
<evidence type="ECO:0000256" key="1">
    <source>
        <dbReference type="ARBA" id="ARBA00004651"/>
    </source>
</evidence>
<dbReference type="PANTHER" id="PTHR47371:SF3">
    <property type="entry name" value="PHOSPHOGLYCEROL TRANSFERASE I"/>
    <property type="match status" value="1"/>
</dbReference>
<dbReference type="InterPro" id="IPR000917">
    <property type="entry name" value="Sulfatase_N"/>
</dbReference>
<feature type="domain" description="Sulfatase N-terminal" evidence="9">
    <location>
        <begin position="253"/>
        <end position="547"/>
    </location>
</feature>
<proteinExistence type="inferred from homology"/>
<keyword evidence="5 8" id="KW-0812">Transmembrane</keyword>
<gene>
    <name evidence="10" type="ORF">KAK10_04500</name>
</gene>
<dbReference type="Proteomes" id="UP001057481">
    <property type="component" value="Unassembled WGS sequence"/>
</dbReference>
<dbReference type="Gene3D" id="3.40.720.10">
    <property type="entry name" value="Alkaline Phosphatase, subunit A"/>
    <property type="match status" value="1"/>
</dbReference>
<keyword evidence="4" id="KW-1003">Cell membrane</keyword>
<evidence type="ECO:0000256" key="3">
    <source>
        <dbReference type="ARBA" id="ARBA00009983"/>
    </source>
</evidence>
<feature type="transmembrane region" description="Helical" evidence="8">
    <location>
        <begin position="49"/>
        <end position="69"/>
    </location>
</feature>
<comment type="subcellular location">
    <subcellularLocation>
        <location evidence="1">Cell membrane</location>
        <topology evidence="1">Multi-pass membrane protein</topology>
    </subcellularLocation>
</comment>
<feature type="transmembrane region" description="Helical" evidence="8">
    <location>
        <begin position="131"/>
        <end position="148"/>
    </location>
</feature>
<evidence type="ECO:0000256" key="2">
    <source>
        <dbReference type="ARBA" id="ARBA00004936"/>
    </source>
</evidence>
<dbReference type="CDD" id="cd16015">
    <property type="entry name" value="LTA_synthase"/>
    <property type="match status" value="1"/>
</dbReference>
<dbReference type="PANTHER" id="PTHR47371">
    <property type="entry name" value="LIPOTEICHOIC ACID SYNTHASE"/>
    <property type="match status" value="1"/>
</dbReference>
<dbReference type="Pfam" id="PF00884">
    <property type="entry name" value="Sulfatase"/>
    <property type="match status" value="1"/>
</dbReference>
<dbReference type="Gene3D" id="3.30.1120.170">
    <property type="match status" value="1"/>
</dbReference>
<protein>
    <submittedName>
        <fullName evidence="10">LTA synthase family protein</fullName>
    </submittedName>
</protein>
<dbReference type="PIRSF" id="PIRSF005091">
    <property type="entry name" value="Mmb_sulf_HI1246"/>
    <property type="match status" value="1"/>
</dbReference>
<feature type="transmembrane region" description="Helical" evidence="8">
    <location>
        <begin position="160"/>
        <end position="179"/>
    </location>
</feature>
<keyword evidence="7 8" id="KW-0472">Membrane</keyword>
<dbReference type="EMBL" id="JAGMVS010000055">
    <property type="protein sequence ID" value="MCM2437177.1"/>
    <property type="molecule type" value="Genomic_DNA"/>
</dbReference>
<keyword evidence="11" id="KW-1185">Reference proteome</keyword>
<name>A0ABT0VH58_9LACO</name>
<evidence type="ECO:0000256" key="5">
    <source>
        <dbReference type="ARBA" id="ARBA00022692"/>
    </source>
</evidence>
<dbReference type="RefSeq" id="WP_205144320.1">
    <property type="nucleotide sequence ID" value="NZ_JAFBDN010000032.1"/>
</dbReference>
<sequence>MLQLFKKWDVFLQSTLGFFCLSTFLIWLKTYIAYQTDFSLGAQGLLQQFLLILNPIGSTLLLLGIALYFRGRIAYWLMMIVNLLASMWLFANVLYYREFSDFLSVAIIGSTSSVGNNLGKSLGGIIDPADFLIFADILILLLLLLFKVIKIDKRKIKKRFAMLITALGCALMLADFGMANADRSGLLTRTFDNNYIVKYLGLNEYLTFNIFQTHKQQASRSAASAKDLKPILKFIKSHQAADNVDYFGKAKDKNVFIFHLESFQQFMLNYKWDGQEVTPNLNKFYKNKNTISFSNFYNQVGQGKTSDAETMLENSLYGLSSGSAMVNYGTSNTFQAAPAILSQRGYTTAAFHGDVASFWNRDNTYKSWGYNYFFSKSFYPNAEKANYNVGYGMKDKIFLRDSAKYIEELPQPFYAKIITVTNHYPYDLDKANQSIKAFNTGDKTVDGYVQTARYLDQAFGEFITWLKKAGLYKNSMIVLYGDHYGISNNHRPAIAKLLHKATITNYDLAQFQKVPFMIHLNGVKGGIKKTYGGEIDVLPTLLDLLGIKDDDYVQFGTDMLSKQHVQIVPFRDGNFVAQDITKYGNQYYLTKTGQEIDPTDSKYRKRIGTIQDYVDKSLEYSDKVMTGDLLRFYQPKNFKKVNKKAISYKPSISNASLKKDLITQPSSILAQNHEKSVAALYKTDAPELKTTSK</sequence>
<evidence type="ECO:0000256" key="7">
    <source>
        <dbReference type="ARBA" id="ARBA00023136"/>
    </source>
</evidence>
<organism evidence="10 11">
    <name type="scientific">Periweissella beninensis</name>
    <dbReference type="NCBI Taxonomy" id="504936"/>
    <lineage>
        <taxon>Bacteria</taxon>
        <taxon>Bacillati</taxon>
        <taxon>Bacillota</taxon>
        <taxon>Bacilli</taxon>
        <taxon>Lactobacillales</taxon>
        <taxon>Lactobacillaceae</taxon>
        <taxon>Periweissella</taxon>
    </lineage>
</organism>
<comment type="caution">
    <text evidence="10">The sequence shown here is derived from an EMBL/GenBank/DDBJ whole genome shotgun (WGS) entry which is preliminary data.</text>
</comment>
<evidence type="ECO:0000256" key="6">
    <source>
        <dbReference type="ARBA" id="ARBA00022989"/>
    </source>
</evidence>
<dbReference type="InterPro" id="IPR012160">
    <property type="entry name" value="LtaS-like"/>
</dbReference>
<feature type="transmembrane region" description="Helical" evidence="8">
    <location>
        <begin position="75"/>
        <end position="95"/>
    </location>
</feature>
<evidence type="ECO:0000256" key="4">
    <source>
        <dbReference type="ARBA" id="ARBA00022475"/>
    </source>
</evidence>
<accession>A0ABT0VH58</accession>
<dbReference type="InterPro" id="IPR017850">
    <property type="entry name" value="Alkaline_phosphatase_core_sf"/>
</dbReference>
<comment type="similarity">
    <text evidence="3">Belongs to the LTA synthase family.</text>
</comment>
<evidence type="ECO:0000259" key="9">
    <source>
        <dbReference type="Pfam" id="PF00884"/>
    </source>
</evidence>
<comment type="pathway">
    <text evidence="2">Cell wall biogenesis; lipoteichoic acid biosynthesis.</text>
</comment>
<dbReference type="SUPFAM" id="SSF53649">
    <property type="entry name" value="Alkaline phosphatase-like"/>
    <property type="match status" value="1"/>
</dbReference>
<keyword evidence="6 8" id="KW-1133">Transmembrane helix</keyword>
<dbReference type="InterPro" id="IPR050448">
    <property type="entry name" value="OpgB/LTA_synthase_biosynth"/>
</dbReference>
<feature type="transmembrane region" description="Helical" evidence="8">
    <location>
        <begin position="12"/>
        <end position="28"/>
    </location>
</feature>
<evidence type="ECO:0000313" key="10">
    <source>
        <dbReference type="EMBL" id="MCM2437177.1"/>
    </source>
</evidence>
<evidence type="ECO:0000256" key="8">
    <source>
        <dbReference type="SAM" id="Phobius"/>
    </source>
</evidence>
<evidence type="ECO:0000313" key="11">
    <source>
        <dbReference type="Proteomes" id="UP001057481"/>
    </source>
</evidence>